<keyword evidence="3" id="KW-1185">Reference proteome</keyword>
<dbReference type="InterPro" id="IPR038231">
    <property type="entry name" value="MepB-like_sf"/>
</dbReference>
<proteinExistence type="predicted"/>
<dbReference type="EMBL" id="OW659477">
    <property type="protein sequence ID" value="CAH2762306.1"/>
    <property type="molecule type" value="Genomic_DNA"/>
</dbReference>
<sequence>MSEGIKLLCEEDISVDVISKDPFNEAYAGMNVLIANQFEFVFREGRSTPKKLGHFVTLWQKDSQGLKNIPYHQSDMKDGLIIYISDERDPGFFVVHIRDMDQFKILQSEHVPGKMGFRVYHPSILLTSSQAQKTQTKMKPYFISISDPNFKKRILSYCGA</sequence>
<accession>A0AAU9VJ85</accession>
<dbReference type="Proteomes" id="UP001154111">
    <property type="component" value="Chromosome"/>
</dbReference>
<dbReference type="Gene3D" id="3.40.1350.140">
    <property type="entry name" value="MepB-like"/>
    <property type="match status" value="1"/>
</dbReference>
<evidence type="ECO:0000313" key="4">
    <source>
        <dbReference type="Proteomes" id="UP001154111"/>
    </source>
</evidence>
<evidence type="ECO:0000313" key="3">
    <source>
        <dbReference type="Proteomes" id="UP001154095"/>
    </source>
</evidence>
<dbReference type="RefSeq" id="WP_115354781.1">
    <property type="nucleotide sequence ID" value="NZ_OW659477.1"/>
</dbReference>
<name>A0AAU9VJ85_9FIRM</name>
<protein>
    <submittedName>
        <fullName evidence="2">MepB family protein</fullName>
    </submittedName>
</protein>
<dbReference type="EMBL" id="OW659496">
    <property type="protein sequence ID" value="CAH2762277.1"/>
    <property type="molecule type" value="Genomic_DNA"/>
</dbReference>
<dbReference type="AlphaFoldDB" id="A0AAU9VJ85"/>
<dbReference type="Proteomes" id="UP001154095">
    <property type="component" value="Chromosome"/>
</dbReference>
<evidence type="ECO:0000313" key="2">
    <source>
        <dbReference type="EMBL" id="CAH2762306.1"/>
    </source>
</evidence>
<dbReference type="Pfam" id="PF08877">
    <property type="entry name" value="MepB-like"/>
    <property type="match status" value="1"/>
</dbReference>
<gene>
    <name evidence="2" type="ORF">ERYAMS2_01137</name>
    <name evidence="1" type="ORF">ERYAMS_00843</name>
</gene>
<dbReference type="InterPro" id="IPR011235">
    <property type="entry name" value="MepB-like"/>
</dbReference>
<organism evidence="2 4">
    <name type="scientific">Erysipelothrix amsterdamensis</name>
    <dbReference type="NCBI Taxonomy" id="2929157"/>
    <lineage>
        <taxon>Bacteria</taxon>
        <taxon>Bacillati</taxon>
        <taxon>Bacillota</taxon>
        <taxon>Erysipelotrichia</taxon>
        <taxon>Erysipelotrichales</taxon>
        <taxon>Erysipelotrichaceae</taxon>
        <taxon>Erysipelothrix</taxon>
    </lineage>
</organism>
<reference evidence="2" key="1">
    <citation type="submission" date="2022-04" db="EMBL/GenBank/DDBJ databases">
        <authorList>
            <person name="Forde T."/>
        </authorList>
    </citation>
    <scope>NUCLEOTIDE SEQUENCE</scope>
    <source>
        <strain evidence="2">A18Y016a</strain>
        <strain evidence="1">A18Y020d</strain>
    </source>
</reference>
<evidence type="ECO:0000313" key="1">
    <source>
        <dbReference type="EMBL" id="CAH2762277.1"/>
    </source>
</evidence>